<feature type="signal peptide" evidence="1">
    <location>
        <begin position="1"/>
        <end position="19"/>
    </location>
</feature>
<organism evidence="2 3">
    <name type="scientific">Spirodela intermedia</name>
    <name type="common">Intermediate duckweed</name>
    <dbReference type="NCBI Taxonomy" id="51605"/>
    <lineage>
        <taxon>Eukaryota</taxon>
        <taxon>Viridiplantae</taxon>
        <taxon>Streptophyta</taxon>
        <taxon>Embryophyta</taxon>
        <taxon>Tracheophyta</taxon>
        <taxon>Spermatophyta</taxon>
        <taxon>Magnoliopsida</taxon>
        <taxon>Liliopsida</taxon>
        <taxon>Araceae</taxon>
        <taxon>Lemnoideae</taxon>
        <taxon>Spirodela</taxon>
    </lineage>
</organism>
<keyword evidence="1" id="KW-0732">Signal</keyword>
<keyword evidence="3" id="KW-1185">Reference proteome</keyword>
<name>A0A7I8KU51_SPIIN</name>
<evidence type="ECO:0000256" key="1">
    <source>
        <dbReference type="SAM" id="SignalP"/>
    </source>
</evidence>
<accession>A0A7I8KU51</accession>
<evidence type="ECO:0000313" key="3">
    <source>
        <dbReference type="Proteomes" id="UP000663760"/>
    </source>
</evidence>
<sequence length="88" mass="9311">MLLPLISRSFAVLSGLSEAACGVSPSKMLFPLSSANFCLASDSRSNVPLSSRCFATSVRVAVDSSPLSPANMPLPVISFHLEPEHCFL</sequence>
<dbReference type="AlphaFoldDB" id="A0A7I8KU51"/>
<protein>
    <submittedName>
        <fullName evidence="2">Uncharacterized protein</fullName>
    </submittedName>
</protein>
<evidence type="ECO:0000313" key="2">
    <source>
        <dbReference type="EMBL" id="CAA7400992.1"/>
    </source>
</evidence>
<reference evidence="2" key="1">
    <citation type="submission" date="2020-02" db="EMBL/GenBank/DDBJ databases">
        <authorList>
            <person name="Scholz U."/>
            <person name="Mascher M."/>
            <person name="Fiebig A."/>
        </authorList>
    </citation>
    <scope>NUCLEOTIDE SEQUENCE</scope>
</reference>
<feature type="chain" id="PRO_5029562018" evidence="1">
    <location>
        <begin position="20"/>
        <end position="88"/>
    </location>
</feature>
<proteinExistence type="predicted"/>
<dbReference type="EMBL" id="LR746271">
    <property type="protein sequence ID" value="CAA7400992.1"/>
    <property type="molecule type" value="Genomic_DNA"/>
</dbReference>
<gene>
    <name evidence="2" type="ORF">SI8410_08011670</name>
</gene>
<dbReference type="Proteomes" id="UP000663760">
    <property type="component" value="Chromosome 8"/>
</dbReference>